<dbReference type="NCBIfam" id="TIGR00231">
    <property type="entry name" value="small_GTP"/>
    <property type="match status" value="1"/>
</dbReference>
<dbReference type="SMART" id="SM00175">
    <property type="entry name" value="RAB"/>
    <property type="match status" value="1"/>
</dbReference>
<dbReference type="GO" id="GO:0003924">
    <property type="term" value="F:GTPase activity"/>
    <property type="evidence" value="ECO:0007669"/>
    <property type="project" value="InterPro"/>
</dbReference>
<evidence type="ECO:0000313" key="10">
    <source>
        <dbReference type="Proteomes" id="UP000314980"/>
    </source>
</evidence>
<dbReference type="GeneTree" id="ENSGT00440000033504"/>
<dbReference type="CDD" id="cd00154">
    <property type="entry name" value="Rab"/>
    <property type="match status" value="1"/>
</dbReference>
<reference evidence="10" key="1">
    <citation type="submission" date="2015-09" db="EMBL/GenBank/DDBJ databases">
        <authorList>
            <person name="Sai Rama Sridatta P."/>
        </authorList>
    </citation>
    <scope>NUCLEOTIDE SEQUENCE [LARGE SCALE GENOMIC DNA]</scope>
</reference>
<dbReference type="InterPro" id="IPR018247">
    <property type="entry name" value="EF_Hand_1_Ca_BS"/>
</dbReference>
<dbReference type="Gene3D" id="3.40.50.300">
    <property type="entry name" value="P-loop containing nucleotide triphosphate hydrolases"/>
    <property type="match status" value="1"/>
</dbReference>
<name>A0A4W6BW19_LATCA</name>
<feature type="compositionally biased region" description="Basic and acidic residues" evidence="7">
    <location>
        <begin position="635"/>
        <end position="644"/>
    </location>
</feature>
<dbReference type="PROSITE" id="PS50222">
    <property type="entry name" value="EF_HAND_2"/>
    <property type="match status" value="1"/>
</dbReference>
<dbReference type="CDD" id="cd00051">
    <property type="entry name" value="EFh"/>
    <property type="match status" value="1"/>
</dbReference>
<evidence type="ECO:0000256" key="5">
    <source>
        <dbReference type="ARBA" id="ARBA00023288"/>
    </source>
</evidence>
<keyword evidence="6" id="KW-0175">Coiled coil</keyword>
<proteinExistence type="predicted"/>
<dbReference type="SMART" id="SM00054">
    <property type="entry name" value="EFh"/>
    <property type="match status" value="2"/>
</dbReference>
<dbReference type="PROSITE" id="PS00018">
    <property type="entry name" value="EF_HAND_1"/>
    <property type="match status" value="1"/>
</dbReference>
<protein>
    <submittedName>
        <fullName evidence="9">Calcium release activated channel regulator 2A</fullName>
    </submittedName>
</protein>
<dbReference type="PROSITE" id="PS51417">
    <property type="entry name" value="ARF"/>
    <property type="match status" value="1"/>
</dbReference>
<dbReference type="Gene3D" id="1.10.238.10">
    <property type="entry name" value="EF-hand"/>
    <property type="match status" value="1"/>
</dbReference>
<dbReference type="AlphaFoldDB" id="A0A4W6BW19"/>
<dbReference type="InterPro" id="IPR005225">
    <property type="entry name" value="Small_GTP-bd"/>
</dbReference>
<dbReference type="PANTHER" id="PTHR47977">
    <property type="entry name" value="RAS-RELATED PROTEIN RAB"/>
    <property type="match status" value="1"/>
</dbReference>
<dbReference type="SMART" id="SM00173">
    <property type="entry name" value="RAS"/>
    <property type="match status" value="1"/>
</dbReference>
<feature type="region of interest" description="Disordered" evidence="7">
    <location>
        <begin position="621"/>
        <end position="644"/>
    </location>
</feature>
<dbReference type="SMART" id="SM00176">
    <property type="entry name" value="RAN"/>
    <property type="match status" value="1"/>
</dbReference>
<dbReference type="InterPro" id="IPR002048">
    <property type="entry name" value="EF_hand_dom"/>
</dbReference>
<dbReference type="Ensembl" id="ENSLCAT00010003705.1">
    <property type="protein sequence ID" value="ENSLCAP00010003604.1"/>
    <property type="gene ID" value="ENSLCAG00010001752.1"/>
</dbReference>
<feature type="compositionally biased region" description="Acidic residues" evidence="7">
    <location>
        <begin position="405"/>
        <end position="416"/>
    </location>
</feature>
<reference evidence="9" key="3">
    <citation type="submission" date="2025-09" db="UniProtKB">
        <authorList>
            <consortium name="Ensembl"/>
        </authorList>
    </citation>
    <scope>IDENTIFICATION</scope>
</reference>
<accession>A0A4W6BW19</accession>
<evidence type="ECO:0000256" key="2">
    <source>
        <dbReference type="ARBA" id="ARBA00022741"/>
    </source>
</evidence>
<dbReference type="Proteomes" id="UP000314980">
    <property type="component" value="Unassembled WGS sequence"/>
</dbReference>
<dbReference type="GO" id="GO:0005509">
    <property type="term" value="F:calcium ion binding"/>
    <property type="evidence" value="ECO:0007669"/>
    <property type="project" value="InterPro"/>
</dbReference>
<feature type="coiled-coil region" evidence="6">
    <location>
        <begin position="197"/>
        <end position="335"/>
    </location>
</feature>
<dbReference type="PROSITE" id="PS51421">
    <property type="entry name" value="RAS"/>
    <property type="match status" value="1"/>
</dbReference>
<evidence type="ECO:0000256" key="6">
    <source>
        <dbReference type="SAM" id="Coils"/>
    </source>
</evidence>
<dbReference type="SMART" id="SM00174">
    <property type="entry name" value="RHO"/>
    <property type="match status" value="1"/>
</dbReference>
<organism evidence="9 10">
    <name type="scientific">Lates calcarifer</name>
    <name type="common">Barramundi</name>
    <name type="synonym">Holocentrus calcarifer</name>
    <dbReference type="NCBI Taxonomy" id="8187"/>
    <lineage>
        <taxon>Eukaryota</taxon>
        <taxon>Metazoa</taxon>
        <taxon>Chordata</taxon>
        <taxon>Craniata</taxon>
        <taxon>Vertebrata</taxon>
        <taxon>Euteleostomi</taxon>
        <taxon>Actinopterygii</taxon>
        <taxon>Neopterygii</taxon>
        <taxon>Teleostei</taxon>
        <taxon>Neoteleostei</taxon>
        <taxon>Acanthomorphata</taxon>
        <taxon>Carangaria</taxon>
        <taxon>Carangaria incertae sedis</taxon>
        <taxon>Centropomidae</taxon>
        <taxon>Lates</taxon>
    </lineage>
</organism>
<keyword evidence="5" id="KW-0449">Lipoprotein</keyword>
<keyword evidence="10" id="KW-1185">Reference proteome</keyword>
<dbReference type="InterPro" id="IPR011992">
    <property type="entry name" value="EF-hand-dom_pair"/>
</dbReference>
<evidence type="ECO:0000259" key="8">
    <source>
        <dbReference type="PROSITE" id="PS50222"/>
    </source>
</evidence>
<dbReference type="GO" id="GO:0005525">
    <property type="term" value="F:GTP binding"/>
    <property type="evidence" value="ECO:0007669"/>
    <property type="project" value="UniProtKB-KW"/>
</dbReference>
<feature type="region of interest" description="Disordered" evidence="7">
    <location>
        <begin position="392"/>
        <end position="452"/>
    </location>
</feature>
<sequence>MAACTAPCTTTNTTTSTVAQTVWQRQGSSEEEGKCEDGDMGQNTILEKTREFFQMCDIENKGFINRRDMQRLNGELPLSAEELENVFDTLDSDGNGFLTLDEFSSGFSEFLFGRKISVEEGMGDQNPCNSPPEVLYQTHWEDNLARGDEDEEEKHFRMLMESLGANSVFEDPAEVRSLWAQLRRDEPHLLSNFEDFLARVTSQIIEANQEKSEMESALKRKAATHDDEIQRLYEEMEQQIKNEKDRIVLQDYERFLSRSQDLELQLSSKEKELEQLFQKQRRLECQCQELHSEQHVTKVENVKLKQTNDELARELEHTSQELILAQEQLSLLQEQSTQVHEQKEIGDVEELASSAMRQNLTNGACQPSCPAETRGHLQRIISIEEDHLPHLLQTDCPAQPPLQEYSEEASDNEENIDLSKGNVEKRETPTSPRGQPVGKETSINEEGSPSPPDRLFKIVLVGNSSVGKTSLLRRFCDDCFHPGTSATVGIDYSVKTITVDDSQVALQMWDTAGQERYRSITKQFFRKADGVVVMYDITAEQSFTAVRQWLTSVKEGAGEDIPIMLLGNKTDKEIERQVQKGVGERLAKDCQMTFYECSACSGHNVVESMVHLARILKEQEDREKEKTVQLVSSPSEKREKKSCC</sequence>
<dbReference type="SUPFAM" id="SSF47473">
    <property type="entry name" value="EF-hand"/>
    <property type="match status" value="1"/>
</dbReference>
<dbReference type="PROSITE" id="PS51419">
    <property type="entry name" value="RAB"/>
    <property type="match status" value="1"/>
</dbReference>
<keyword evidence="2" id="KW-0547">Nucleotide-binding</keyword>
<keyword evidence="1" id="KW-0479">Metal-binding</keyword>
<feature type="domain" description="EF-hand" evidence="8">
    <location>
        <begin position="78"/>
        <end position="113"/>
    </location>
</feature>
<evidence type="ECO:0000313" key="9">
    <source>
        <dbReference type="Ensembl" id="ENSLCAP00010003604.1"/>
    </source>
</evidence>
<dbReference type="PROSITE" id="PS51420">
    <property type="entry name" value="RHO"/>
    <property type="match status" value="1"/>
</dbReference>
<evidence type="ECO:0000256" key="3">
    <source>
        <dbReference type="ARBA" id="ARBA00022837"/>
    </source>
</evidence>
<dbReference type="InterPro" id="IPR050227">
    <property type="entry name" value="Rab"/>
</dbReference>
<keyword evidence="4" id="KW-0342">GTP-binding</keyword>
<evidence type="ECO:0000256" key="4">
    <source>
        <dbReference type="ARBA" id="ARBA00023134"/>
    </source>
</evidence>
<reference evidence="9" key="2">
    <citation type="submission" date="2025-08" db="UniProtKB">
        <authorList>
            <consortium name="Ensembl"/>
        </authorList>
    </citation>
    <scope>IDENTIFICATION</scope>
</reference>
<evidence type="ECO:0000256" key="7">
    <source>
        <dbReference type="SAM" id="MobiDB-lite"/>
    </source>
</evidence>
<dbReference type="Pfam" id="PF13499">
    <property type="entry name" value="EF-hand_7"/>
    <property type="match status" value="1"/>
</dbReference>
<keyword evidence="3" id="KW-0106">Calcium</keyword>
<dbReference type="PRINTS" id="PR00449">
    <property type="entry name" value="RASTRNSFRMNG"/>
</dbReference>
<dbReference type="SUPFAM" id="SSF52540">
    <property type="entry name" value="P-loop containing nucleoside triphosphate hydrolases"/>
    <property type="match status" value="1"/>
</dbReference>
<dbReference type="FunFam" id="3.40.50.300:FF:001129">
    <property type="entry name" value="ras-related protein Rab-44 isoform X2"/>
    <property type="match status" value="1"/>
</dbReference>
<dbReference type="InterPro" id="IPR027417">
    <property type="entry name" value="P-loop_NTPase"/>
</dbReference>
<evidence type="ECO:0000256" key="1">
    <source>
        <dbReference type="ARBA" id="ARBA00022723"/>
    </source>
</evidence>
<gene>
    <name evidence="9" type="primary">CRACR2A</name>
</gene>
<dbReference type="InterPro" id="IPR001806">
    <property type="entry name" value="Small_GTPase"/>
</dbReference>
<dbReference type="Pfam" id="PF00071">
    <property type="entry name" value="Ras"/>
    <property type="match status" value="1"/>
</dbReference>